<evidence type="ECO:0000313" key="6">
    <source>
        <dbReference type="EMBL" id="CAH7672514.1"/>
    </source>
</evidence>
<feature type="compositionally biased region" description="Gly residues" evidence="4">
    <location>
        <begin position="362"/>
        <end position="371"/>
    </location>
</feature>
<feature type="region of interest" description="Disordered" evidence="4">
    <location>
        <begin position="1"/>
        <end position="132"/>
    </location>
</feature>
<sequence length="488" mass="53041">MAELDLYGDLYGDVDDCGSPVALSPSQPVTTPAPEARPPSDGELRRNSGVNSPTLRNDPDSVSQPPTTFSISTYEDPKYSKNNLESPHRSGNEHWPSESAHPPRPSSAASNSSGGGANGGNRSAGMWGVKPSEMPDEGKMFVGGLNWETTEDVLKHYFAQYGSVVHCTIMRDPANGRSRGFAFLTFADPAVVNKVMVKEHFLDGKLIDPKRAIPRGTAPAPSGVPGSPMSDRRPSHNQSSESLSNKLFCRGMPENATPQSFRSYWAQFESQARIEEAVLMMERDSNRHRGFGFINLVTNEDADALLKCGPFVMDGHPLDVKRKSPTRGRDSRHDSRDHMNKMPPPLDRFGPPPHHDPYHHGPMGGFHKGGMGGGPGWRGAWNPGMLPPMGGGMGYNRGLYMGMGMHHDERSMLPNRGMAHDIPGSMLGPYGAPYQRSSSGSYGSDWRGGPPSMRSGVHGAYTSHHHPNPPPSVGPSRNQRGSRNYAPY</sequence>
<dbReference type="Gene3D" id="3.30.70.330">
    <property type="match status" value="2"/>
</dbReference>
<dbReference type="InterPro" id="IPR035979">
    <property type="entry name" value="RBD_domain_sf"/>
</dbReference>
<dbReference type="GO" id="GO:0006417">
    <property type="term" value="P:regulation of translation"/>
    <property type="evidence" value="ECO:0007669"/>
    <property type="project" value="TreeGrafter"/>
</dbReference>
<evidence type="ECO:0000256" key="3">
    <source>
        <dbReference type="PROSITE-ProRule" id="PRU00176"/>
    </source>
</evidence>
<evidence type="ECO:0000259" key="5">
    <source>
        <dbReference type="PROSITE" id="PS50102"/>
    </source>
</evidence>
<feature type="compositionally biased region" description="Low complexity" evidence="4">
    <location>
        <begin position="1"/>
        <end position="11"/>
    </location>
</feature>
<dbReference type="FunFam" id="3.30.70.330:FF:000025">
    <property type="entry name" value="RNA-binding protein Musashi homolog 2 isoform X1"/>
    <property type="match status" value="1"/>
</dbReference>
<evidence type="ECO:0000256" key="4">
    <source>
        <dbReference type="SAM" id="MobiDB-lite"/>
    </source>
</evidence>
<comment type="caution">
    <text evidence="6">The sequence shown here is derived from an EMBL/GenBank/DDBJ whole genome shotgun (WGS) entry which is preliminary data.</text>
</comment>
<protein>
    <recommendedName>
        <fullName evidence="5">RRM domain-containing protein</fullName>
    </recommendedName>
</protein>
<dbReference type="PANTHER" id="PTHR48032">
    <property type="entry name" value="RNA-BINDING PROTEIN MUSASHI HOMOLOG RBP6"/>
    <property type="match status" value="1"/>
</dbReference>
<keyword evidence="1" id="KW-0677">Repeat</keyword>
<dbReference type="SMART" id="SM00360">
    <property type="entry name" value="RRM"/>
    <property type="match status" value="2"/>
</dbReference>
<dbReference type="Pfam" id="PF00076">
    <property type="entry name" value="RRM_1"/>
    <property type="match status" value="2"/>
</dbReference>
<feature type="region of interest" description="Disordered" evidence="4">
    <location>
        <begin position="429"/>
        <end position="488"/>
    </location>
</feature>
<dbReference type="SUPFAM" id="SSF54928">
    <property type="entry name" value="RNA-binding domain, RBD"/>
    <property type="match status" value="2"/>
</dbReference>
<proteinExistence type="predicted"/>
<evidence type="ECO:0000256" key="2">
    <source>
        <dbReference type="ARBA" id="ARBA00022884"/>
    </source>
</evidence>
<accession>A0AAV0AUG0</accession>
<reference evidence="6" key="1">
    <citation type="submission" date="2022-06" db="EMBL/GenBank/DDBJ databases">
        <authorList>
            <consortium name="SYNGENTA / RWTH Aachen University"/>
        </authorList>
    </citation>
    <scope>NUCLEOTIDE SEQUENCE</scope>
</reference>
<name>A0AAV0AUG0_PHAPC</name>
<organism evidence="6 7">
    <name type="scientific">Phakopsora pachyrhizi</name>
    <name type="common">Asian soybean rust disease fungus</name>
    <dbReference type="NCBI Taxonomy" id="170000"/>
    <lineage>
        <taxon>Eukaryota</taxon>
        <taxon>Fungi</taxon>
        <taxon>Dikarya</taxon>
        <taxon>Basidiomycota</taxon>
        <taxon>Pucciniomycotina</taxon>
        <taxon>Pucciniomycetes</taxon>
        <taxon>Pucciniales</taxon>
        <taxon>Phakopsoraceae</taxon>
        <taxon>Phakopsora</taxon>
    </lineage>
</organism>
<feature type="domain" description="RRM" evidence="5">
    <location>
        <begin position="245"/>
        <end position="325"/>
    </location>
</feature>
<dbReference type="Proteomes" id="UP001153365">
    <property type="component" value="Unassembled WGS sequence"/>
</dbReference>
<dbReference type="InterPro" id="IPR000504">
    <property type="entry name" value="RRM_dom"/>
</dbReference>
<feature type="compositionally biased region" description="Polar residues" evidence="4">
    <location>
        <begin position="48"/>
        <end position="73"/>
    </location>
</feature>
<dbReference type="EMBL" id="CALTRL010001446">
    <property type="protein sequence ID" value="CAH7672514.1"/>
    <property type="molecule type" value="Genomic_DNA"/>
</dbReference>
<dbReference type="PANTHER" id="PTHR48032:SF6">
    <property type="entry name" value="RNA-BINDING (RRM_RBD_RNP MOTIFS) FAMILY PROTEIN"/>
    <property type="match status" value="1"/>
</dbReference>
<dbReference type="CDD" id="cd12577">
    <property type="entry name" value="RRM1_Hrp1p"/>
    <property type="match status" value="1"/>
</dbReference>
<feature type="compositionally biased region" description="Basic and acidic residues" evidence="4">
    <location>
        <begin position="86"/>
        <end position="96"/>
    </location>
</feature>
<feature type="domain" description="RRM" evidence="5">
    <location>
        <begin position="138"/>
        <end position="220"/>
    </location>
</feature>
<keyword evidence="2 3" id="KW-0694">RNA-binding</keyword>
<dbReference type="GO" id="GO:0003729">
    <property type="term" value="F:mRNA binding"/>
    <property type="evidence" value="ECO:0007669"/>
    <property type="project" value="TreeGrafter"/>
</dbReference>
<dbReference type="AlphaFoldDB" id="A0AAV0AUG0"/>
<feature type="compositionally biased region" description="Pro residues" evidence="4">
    <location>
        <begin position="342"/>
        <end position="352"/>
    </location>
</feature>
<gene>
    <name evidence="6" type="ORF">PPACK8108_LOCUS7331</name>
</gene>
<feature type="region of interest" description="Disordered" evidence="4">
    <location>
        <begin position="317"/>
        <end position="371"/>
    </location>
</feature>
<keyword evidence="7" id="KW-1185">Reference proteome</keyword>
<feature type="region of interest" description="Disordered" evidence="4">
    <location>
        <begin position="210"/>
        <end position="244"/>
    </location>
</feature>
<feature type="compositionally biased region" description="Basic and acidic residues" evidence="4">
    <location>
        <begin position="317"/>
        <end position="340"/>
    </location>
</feature>
<evidence type="ECO:0000313" key="7">
    <source>
        <dbReference type="Proteomes" id="UP001153365"/>
    </source>
</evidence>
<dbReference type="InterPro" id="IPR012677">
    <property type="entry name" value="Nucleotide-bd_a/b_plait_sf"/>
</dbReference>
<evidence type="ECO:0000256" key="1">
    <source>
        <dbReference type="ARBA" id="ARBA00022737"/>
    </source>
</evidence>
<dbReference type="PROSITE" id="PS50102">
    <property type="entry name" value="RRM"/>
    <property type="match status" value="2"/>
</dbReference>
<dbReference type="InterPro" id="IPR034156">
    <property type="entry name" value="Hrp1_RRM1"/>
</dbReference>